<evidence type="ECO:0000256" key="8">
    <source>
        <dbReference type="ARBA" id="ARBA00055771"/>
    </source>
</evidence>
<comment type="function">
    <text evidence="8">ADP-binding subunit of the dihydroxyacetone kinase, which is responsible for the phosphoenolpyruvate (PEP)-dependent phosphorylation of dihydroxyacetone. DhaL-ADP is converted to DhaL-ATP via a phosphoryl group transfer from DhaM and transmits it to dihydroxyacetone binds to DhaK.</text>
</comment>
<organism evidence="10 11">
    <name type="scientific">Lactonifactor longoviformis DSM 17459</name>
    <dbReference type="NCBI Taxonomy" id="1122155"/>
    <lineage>
        <taxon>Bacteria</taxon>
        <taxon>Bacillati</taxon>
        <taxon>Bacillota</taxon>
        <taxon>Clostridia</taxon>
        <taxon>Eubacteriales</taxon>
        <taxon>Clostridiaceae</taxon>
        <taxon>Lactonifactor</taxon>
    </lineage>
</organism>
<evidence type="ECO:0000256" key="5">
    <source>
        <dbReference type="ARBA" id="ARBA00022777"/>
    </source>
</evidence>
<dbReference type="PANTHER" id="PTHR28629">
    <property type="entry name" value="TRIOKINASE/FMN CYCLASE"/>
    <property type="match status" value="1"/>
</dbReference>
<dbReference type="Proteomes" id="UP000184245">
    <property type="component" value="Unassembled WGS sequence"/>
</dbReference>
<dbReference type="PANTHER" id="PTHR28629:SF4">
    <property type="entry name" value="TRIOKINASE_FMN CYCLASE"/>
    <property type="match status" value="1"/>
</dbReference>
<keyword evidence="11" id="KW-1185">Reference proteome</keyword>
<gene>
    <name evidence="10" type="ORF">SAMN02745158_01422</name>
</gene>
<dbReference type="InterPro" id="IPR004007">
    <property type="entry name" value="DhaL_dom"/>
</dbReference>
<comment type="subunit">
    <text evidence="7">Homodimer. The dihydroxyacetone kinase complex is composed of a homodimer of DhaM, a homodimer of DhaK and the subunit DhaL.</text>
</comment>
<proteinExistence type="predicted"/>
<evidence type="ECO:0000256" key="6">
    <source>
        <dbReference type="ARBA" id="ARBA00022798"/>
    </source>
</evidence>
<accession>A0A1M4W040</accession>
<dbReference type="GO" id="GO:0005829">
    <property type="term" value="C:cytosol"/>
    <property type="evidence" value="ECO:0007669"/>
    <property type="project" value="TreeGrafter"/>
</dbReference>
<dbReference type="RefSeq" id="WP_072850337.1">
    <property type="nucleotide sequence ID" value="NZ_FQVI01000005.1"/>
</dbReference>
<comment type="pathway">
    <text evidence="2">Polyol metabolism; glycerol degradation.</text>
</comment>
<dbReference type="Gene3D" id="1.25.40.340">
    <property type="match status" value="1"/>
</dbReference>
<evidence type="ECO:0000256" key="1">
    <source>
        <dbReference type="ARBA" id="ARBA00001113"/>
    </source>
</evidence>
<comment type="catalytic activity">
    <reaction evidence="1">
        <text>dihydroxyacetone + phosphoenolpyruvate = dihydroxyacetone phosphate + pyruvate</text>
        <dbReference type="Rhea" id="RHEA:18381"/>
        <dbReference type="ChEBI" id="CHEBI:15361"/>
        <dbReference type="ChEBI" id="CHEBI:16016"/>
        <dbReference type="ChEBI" id="CHEBI:57642"/>
        <dbReference type="ChEBI" id="CHEBI:58702"/>
        <dbReference type="EC" id="2.7.1.121"/>
    </reaction>
</comment>
<dbReference type="SUPFAM" id="SSF101473">
    <property type="entry name" value="DhaL-like"/>
    <property type="match status" value="1"/>
</dbReference>
<evidence type="ECO:0000259" key="9">
    <source>
        <dbReference type="PROSITE" id="PS51480"/>
    </source>
</evidence>
<evidence type="ECO:0000256" key="3">
    <source>
        <dbReference type="ARBA" id="ARBA00012095"/>
    </source>
</evidence>
<dbReference type="SMART" id="SM01120">
    <property type="entry name" value="Dak2"/>
    <property type="match status" value="1"/>
</dbReference>
<keyword evidence="6" id="KW-0319">Glycerol metabolism</keyword>
<sequence length="224" mass="24645">MFHLYKEDYLRYLAKAAGVIRGNKEYITELDSATGDGDHWLNLTIGFEKLLEKSKEWESVTYQELFQNIAMTMMSAMGGSSGVLYGSAYLKTAGLLENRESIDQGLLGEILQGWAEAIRSRGNAELGYKTMLDAVYPAASAYAKGLEEGKDSGECLRQMARAAREGAESTRDMEAVKGRASYREDKSVGFLDPGAVTMAMQLECLADFILEEDKASAAKDSKQI</sequence>
<dbReference type="EC" id="2.7.1.121" evidence="3"/>
<feature type="domain" description="DhaL" evidence="9">
    <location>
        <begin position="7"/>
        <end position="207"/>
    </location>
</feature>
<dbReference type="GO" id="GO:0047324">
    <property type="term" value="F:phosphoenolpyruvate-glycerone phosphotransferase activity"/>
    <property type="evidence" value="ECO:0007669"/>
    <property type="project" value="UniProtKB-EC"/>
</dbReference>
<dbReference type="AlphaFoldDB" id="A0A1M4W040"/>
<dbReference type="STRING" id="1122155.SAMN02745158_01422"/>
<dbReference type="InterPro" id="IPR036117">
    <property type="entry name" value="DhaL_dom_sf"/>
</dbReference>
<protein>
    <recommendedName>
        <fullName evidence="3">phosphoenolpyruvate--glycerone phosphotransferase</fullName>
        <ecNumber evidence="3">2.7.1.121</ecNumber>
    </recommendedName>
</protein>
<keyword evidence="4" id="KW-0808">Transferase</keyword>
<evidence type="ECO:0000313" key="10">
    <source>
        <dbReference type="EMBL" id="SHE74664.1"/>
    </source>
</evidence>
<keyword evidence="5 10" id="KW-0418">Kinase</keyword>
<dbReference type="InterPro" id="IPR050861">
    <property type="entry name" value="Dihydroxyacetone_Kinase"/>
</dbReference>
<evidence type="ECO:0000256" key="7">
    <source>
        <dbReference type="ARBA" id="ARBA00046577"/>
    </source>
</evidence>
<dbReference type="PROSITE" id="PS51480">
    <property type="entry name" value="DHAL"/>
    <property type="match status" value="1"/>
</dbReference>
<dbReference type="GO" id="GO:0004371">
    <property type="term" value="F:glycerone kinase activity"/>
    <property type="evidence" value="ECO:0007669"/>
    <property type="project" value="InterPro"/>
</dbReference>
<dbReference type="Pfam" id="PF02734">
    <property type="entry name" value="Dak2"/>
    <property type="match status" value="1"/>
</dbReference>
<dbReference type="GO" id="GO:0019563">
    <property type="term" value="P:glycerol catabolic process"/>
    <property type="evidence" value="ECO:0007669"/>
    <property type="project" value="TreeGrafter"/>
</dbReference>
<name>A0A1M4W040_9CLOT</name>
<dbReference type="InterPro" id="IPR012737">
    <property type="entry name" value="DhaK_L_YcgS"/>
</dbReference>
<dbReference type="FunFam" id="1.25.40.340:FF:000002">
    <property type="entry name" value="Dihydroxyacetone kinase, L subunit"/>
    <property type="match status" value="1"/>
</dbReference>
<dbReference type="OrthoDB" id="9800291at2"/>
<evidence type="ECO:0000256" key="2">
    <source>
        <dbReference type="ARBA" id="ARBA00004745"/>
    </source>
</evidence>
<dbReference type="EMBL" id="FQVI01000005">
    <property type="protein sequence ID" value="SHE74664.1"/>
    <property type="molecule type" value="Genomic_DNA"/>
</dbReference>
<evidence type="ECO:0000256" key="4">
    <source>
        <dbReference type="ARBA" id="ARBA00022679"/>
    </source>
</evidence>
<reference evidence="10 11" key="1">
    <citation type="submission" date="2016-11" db="EMBL/GenBank/DDBJ databases">
        <authorList>
            <person name="Jaros S."/>
            <person name="Januszkiewicz K."/>
            <person name="Wedrychowicz H."/>
        </authorList>
    </citation>
    <scope>NUCLEOTIDE SEQUENCE [LARGE SCALE GENOMIC DNA]</scope>
    <source>
        <strain evidence="10 11">DSM 17459</strain>
    </source>
</reference>
<dbReference type="NCBIfam" id="TIGR02365">
    <property type="entry name" value="dha_L_ycgS"/>
    <property type="match status" value="1"/>
</dbReference>
<evidence type="ECO:0000313" key="11">
    <source>
        <dbReference type="Proteomes" id="UP000184245"/>
    </source>
</evidence>